<gene>
    <name evidence="1" type="ORF">MUK42_34539</name>
</gene>
<proteinExistence type="predicted"/>
<keyword evidence="2" id="KW-1185">Reference proteome</keyword>
<sequence length="198" mass="21890">MPSGGVLCQDFDHKNSSTSSHKLLHNGGPQCYGPTVISHLLARRRDLGFRRSAEEEKGELIVEAGWKGGRKNRGHTAKEGLFSASLDKLSANTSKQTQSVELTTCYLSLAKKLILEFVIKSPPAVITLLLELLLVLERQSKREGKFQIAKSKPKHWSIDLQLQCCLSRIMAIKSNPNSYVGLHLSRHTPHTSQVPSAP</sequence>
<accession>A0A9E7K770</accession>
<dbReference type="AlphaFoldDB" id="A0A9E7K770"/>
<dbReference type="EMBL" id="CP097507">
    <property type="protein sequence ID" value="URE07009.1"/>
    <property type="molecule type" value="Genomic_DNA"/>
</dbReference>
<dbReference type="Proteomes" id="UP001055439">
    <property type="component" value="Chromosome 5"/>
</dbReference>
<evidence type="ECO:0000313" key="1">
    <source>
        <dbReference type="EMBL" id="URE07009.1"/>
    </source>
</evidence>
<reference evidence="1" key="1">
    <citation type="submission" date="2022-05" db="EMBL/GenBank/DDBJ databases">
        <title>The Musa troglodytarum L. genome provides insights into the mechanism of non-climacteric behaviour and enrichment of carotenoids.</title>
        <authorList>
            <person name="Wang J."/>
        </authorList>
    </citation>
    <scope>NUCLEOTIDE SEQUENCE</scope>
    <source>
        <tissue evidence="1">Leaf</tissue>
    </source>
</reference>
<name>A0A9E7K770_9LILI</name>
<protein>
    <submittedName>
        <fullName evidence="1">Uncharacterized protein</fullName>
    </submittedName>
</protein>
<evidence type="ECO:0000313" key="2">
    <source>
        <dbReference type="Proteomes" id="UP001055439"/>
    </source>
</evidence>
<organism evidence="1 2">
    <name type="scientific">Musa troglodytarum</name>
    <name type="common">fe'i banana</name>
    <dbReference type="NCBI Taxonomy" id="320322"/>
    <lineage>
        <taxon>Eukaryota</taxon>
        <taxon>Viridiplantae</taxon>
        <taxon>Streptophyta</taxon>
        <taxon>Embryophyta</taxon>
        <taxon>Tracheophyta</taxon>
        <taxon>Spermatophyta</taxon>
        <taxon>Magnoliopsida</taxon>
        <taxon>Liliopsida</taxon>
        <taxon>Zingiberales</taxon>
        <taxon>Musaceae</taxon>
        <taxon>Musa</taxon>
    </lineage>
</organism>